<gene>
    <name evidence="1" type="ORF">GBAR_LOCUS19120</name>
</gene>
<dbReference type="AlphaFoldDB" id="A0AA35SRD1"/>
<proteinExistence type="predicted"/>
<sequence length="117" mass="12272">MLNFVKVVCTAGNVTSKVNNNSIYIHLPALGWEVLGFGVAAVAPDPESGEVCGGGREGGGTLHGWGCCSNTSRATSSRATVLFLSAMATWVQVQSPVPPYLLSHSMMTLRSLSSLFL</sequence>
<name>A0AA35SRD1_GEOBA</name>
<organism evidence="1 2">
    <name type="scientific">Geodia barretti</name>
    <name type="common">Barrett's horny sponge</name>
    <dbReference type="NCBI Taxonomy" id="519541"/>
    <lineage>
        <taxon>Eukaryota</taxon>
        <taxon>Metazoa</taxon>
        <taxon>Porifera</taxon>
        <taxon>Demospongiae</taxon>
        <taxon>Heteroscleromorpha</taxon>
        <taxon>Tetractinellida</taxon>
        <taxon>Astrophorina</taxon>
        <taxon>Geodiidae</taxon>
        <taxon>Geodia</taxon>
    </lineage>
</organism>
<dbReference type="EMBL" id="CASHTH010002703">
    <property type="protein sequence ID" value="CAI8033918.1"/>
    <property type="molecule type" value="Genomic_DNA"/>
</dbReference>
<keyword evidence="2" id="KW-1185">Reference proteome</keyword>
<protein>
    <submittedName>
        <fullName evidence="1">Uncharacterized protein</fullName>
    </submittedName>
</protein>
<evidence type="ECO:0000313" key="1">
    <source>
        <dbReference type="EMBL" id="CAI8033918.1"/>
    </source>
</evidence>
<accession>A0AA35SRD1</accession>
<dbReference type="Proteomes" id="UP001174909">
    <property type="component" value="Unassembled WGS sequence"/>
</dbReference>
<comment type="caution">
    <text evidence="1">The sequence shown here is derived from an EMBL/GenBank/DDBJ whole genome shotgun (WGS) entry which is preliminary data.</text>
</comment>
<reference evidence="1" key="1">
    <citation type="submission" date="2023-03" db="EMBL/GenBank/DDBJ databases">
        <authorList>
            <person name="Steffen K."/>
            <person name="Cardenas P."/>
        </authorList>
    </citation>
    <scope>NUCLEOTIDE SEQUENCE</scope>
</reference>
<feature type="non-terminal residue" evidence="1">
    <location>
        <position position="117"/>
    </location>
</feature>
<evidence type="ECO:0000313" key="2">
    <source>
        <dbReference type="Proteomes" id="UP001174909"/>
    </source>
</evidence>